<dbReference type="PROSITE" id="PS50088">
    <property type="entry name" value="ANK_REPEAT"/>
    <property type="match status" value="1"/>
</dbReference>
<sequence length="208" mass="23570">MSAASGEQRQVQSMMPPGEWQQQSTMSPGRRQQQQMASSGWQQHQTIVSPMKTVQETDTMTYDGRQGQQTMVHPVDQGTMLGPSVQTSTMAWMTGVAQNVGATLRGPAGRQRQEADEEEVRKREKSELEDFLFANGFEDINGKKRKNMMAEYPLHLAVRDNSPHLVDLMLRFGASRDKTNSWARTPLSLAKKLNQKESHLEIIRLLQR</sequence>
<evidence type="ECO:0000256" key="1">
    <source>
        <dbReference type="PROSITE-ProRule" id="PRU00023"/>
    </source>
</evidence>
<feature type="compositionally biased region" description="Polar residues" evidence="2">
    <location>
        <begin position="20"/>
        <end position="31"/>
    </location>
</feature>
<evidence type="ECO:0000313" key="3">
    <source>
        <dbReference type="EMBL" id="CAD8846702.1"/>
    </source>
</evidence>
<dbReference type="SUPFAM" id="SSF48403">
    <property type="entry name" value="Ankyrin repeat"/>
    <property type="match status" value="1"/>
</dbReference>
<keyword evidence="1" id="KW-0040">ANK repeat</keyword>
<dbReference type="AlphaFoldDB" id="A0A7S1F607"/>
<organism evidence="3">
    <name type="scientific">Noctiluca scintillans</name>
    <name type="common">Sea sparkle</name>
    <name type="synonym">Red tide dinoflagellate</name>
    <dbReference type="NCBI Taxonomy" id="2966"/>
    <lineage>
        <taxon>Eukaryota</taxon>
        <taxon>Sar</taxon>
        <taxon>Alveolata</taxon>
        <taxon>Dinophyceae</taxon>
        <taxon>Noctilucales</taxon>
        <taxon>Noctilucaceae</taxon>
        <taxon>Noctiluca</taxon>
    </lineage>
</organism>
<feature type="repeat" description="ANK" evidence="1">
    <location>
        <begin position="149"/>
        <end position="181"/>
    </location>
</feature>
<gene>
    <name evidence="3" type="ORF">NSCI0253_LOCUS21052</name>
</gene>
<dbReference type="Gene3D" id="1.25.40.20">
    <property type="entry name" value="Ankyrin repeat-containing domain"/>
    <property type="match status" value="1"/>
</dbReference>
<reference evidence="3" key="1">
    <citation type="submission" date="2021-01" db="EMBL/GenBank/DDBJ databases">
        <authorList>
            <person name="Corre E."/>
            <person name="Pelletier E."/>
            <person name="Niang G."/>
            <person name="Scheremetjew M."/>
            <person name="Finn R."/>
            <person name="Kale V."/>
            <person name="Holt S."/>
            <person name="Cochrane G."/>
            <person name="Meng A."/>
            <person name="Brown T."/>
            <person name="Cohen L."/>
        </authorList>
    </citation>
    <scope>NUCLEOTIDE SEQUENCE</scope>
</reference>
<feature type="compositionally biased region" description="Low complexity" evidence="2">
    <location>
        <begin position="32"/>
        <end position="44"/>
    </location>
</feature>
<feature type="compositionally biased region" description="Basic and acidic residues" evidence="2">
    <location>
        <begin position="111"/>
        <end position="123"/>
    </location>
</feature>
<protein>
    <submittedName>
        <fullName evidence="3">Uncharacterized protein</fullName>
    </submittedName>
</protein>
<feature type="region of interest" description="Disordered" evidence="2">
    <location>
        <begin position="1"/>
        <end position="44"/>
    </location>
</feature>
<accession>A0A7S1F607</accession>
<dbReference type="InterPro" id="IPR002110">
    <property type="entry name" value="Ankyrin_rpt"/>
</dbReference>
<proteinExistence type="predicted"/>
<dbReference type="EMBL" id="HBFQ01029883">
    <property type="protein sequence ID" value="CAD8846702.1"/>
    <property type="molecule type" value="Transcribed_RNA"/>
</dbReference>
<dbReference type="InterPro" id="IPR036770">
    <property type="entry name" value="Ankyrin_rpt-contain_sf"/>
</dbReference>
<feature type="compositionally biased region" description="Polar residues" evidence="2">
    <location>
        <begin position="1"/>
        <end position="13"/>
    </location>
</feature>
<evidence type="ECO:0000256" key="2">
    <source>
        <dbReference type="SAM" id="MobiDB-lite"/>
    </source>
</evidence>
<dbReference type="Pfam" id="PF00023">
    <property type="entry name" value="Ank"/>
    <property type="match status" value="1"/>
</dbReference>
<feature type="region of interest" description="Disordered" evidence="2">
    <location>
        <begin position="102"/>
        <end position="123"/>
    </location>
</feature>
<name>A0A7S1F607_NOCSC</name>